<keyword evidence="3" id="KW-1185">Reference proteome</keyword>
<reference evidence="2" key="1">
    <citation type="journal article" date="2023" name="Mol. Phylogenet. Evol.">
        <title>Genome-scale phylogeny and comparative genomics of the fungal order Sordariales.</title>
        <authorList>
            <person name="Hensen N."/>
            <person name="Bonometti L."/>
            <person name="Westerberg I."/>
            <person name="Brannstrom I.O."/>
            <person name="Guillou S."/>
            <person name="Cros-Aarteil S."/>
            <person name="Calhoun S."/>
            <person name="Haridas S."/>
            <person name="Kuo A."/>
            <person name="Mondo S."/>
            <person name="Pangilinan J."/>
            <person name="Riley R."/>
            <person name="LaButti K."/>
            <person name="Andreopoulos B."/>
            <person name="Lipzen A."/>
            <person name="Chen C."/>
            <person name="Yan M."/>
            <person name="Daum C."/>
            <person name="Ng V."/>
            <person name="Clum A."/>
            <person name="Steindorff A."/>
            <person name="Ohm R.A."/>
            <person name="Martin F."/>
            <person name="Silar P."/>
            <person name="Natvig D.O."/>
            <person name="Lalanne C."/>
            <person name="Gautier V."/>
            <person name="Ament-Velasquez S.L."/>
            <person name="Kruys A."/>
            <person name="Hutchinson M.I."/>
            <person name="Powell A.J."/>
            <person name="Barry K."/>
            <person name="Miller A.N."/>
            <person name="Grigoriev I.V."/>
            <person name="Debuchy R."/>
            <person name="Gladieux P."/>
            <person name="Hiltunen Thoren M."/>
            <person name="Johannesson H."/>
        </authorList>
    </citation>
    <scope>NUCLEOTIDE SEQUENCE</scope>
    <source>
        <strain evidence="2">PSN293</strain>
    </source>
</reference>
<evidence type="ECO:0000256" key="1">
    <source>
        <dbReference type="SAM" id="SignalP"/>
    </source>
</evidence>
<protein>
    <submittedName>
        <fullName evidence="2">Uncharacterized protein</fullName>
    </submittedName>
</protein>
<dbReference type="EMBL" id="MU858113">
    <property type="protein sequence ID" value="KAK4213209.1"/>
    <property type="molecule type" value="Genomic_DNA"/>
</dbReference>
<organism evidence="2 3">
    <name type="scientific">Rhypophila decipiens</name>
    <dbReference type="NCBI Taxonomy" id="261697"/>
    <lineage>
        <taxon>Eukaryota</taxon>
        <taxon>Fungi</taxon>
        <taxon>Dikarya</taxon>
        <taxon>Ascomycota</taxon>
        <taxon>Pezizomycotina</taxon>
        <taxon>Sordariomycetes</taxon>
        <taxon>Sordariomycetidae</taxon>
        <taxon>Sordariales</taxon>
        <taxon>Naviculisporaceae</taxon>
        <taxon>Rhypophila</taxon>
    </lineage>
</organism>
<gene>
    <name evidence="2" type="ORF">QBC37DRAFT_286467</name>
</gene>
<name>A0AAN6Y668_9PEZI</name>
<dbReference type="AlphaFoldDB" id="A0AAN6Y668"/>
<dbReference type="Proteomes" id="UP001301769">
    <property type="component" value="Unassembled WGS sequence"/>
</dbReference>
<accession>A0AAN6Y668</accession>
<keyword evidence="1" id="KW-0732">Signal</keyword>
<feature type="signal peptide" evidence="1">
    <location>
        <begin position="1"/>
        <end position="19"/>
    </location>
</feature>
<sequence length="182" mass="18590">MIFISLSVLLLSGVHLIAASPALSTSPVRADCALVDCASGLECVVIKNAASCVKPGTLGPQCGSNPNSRCPLGETCCNPSCGICTPPGKGCIKLLCQEPKPPQGPKCGPTQCAVGETCCNESCGYCAKPGGKGCTKEYCLSGPKCGSTRCAFDETCCKHSCGYCTKPGEACTEEFCMSPSVL</sequence>
<evidence type="ECO:0000313" key="2">
    <source>
        <dbReference type="EMBL" id="KAK4213209.1"/>
    </source>
</evidence>
<evidence type="ECO:0000313" key="3">
    <source>
        <dbReference type="Proteomes" id="UP001301769"/>
    </source>
</evidence>
<reference evidence="2" key="2">
    <citation type="submission" date="2023-05" db="EMBL/GenBank/DDBJ databases">
        <authorList>
            <consortium name="Lawrence Berkeley National Laboratory"/>
            <person name="Steindorff A."/>
            <person name="Hensen N."/>
            <person name="Bonometti L."/>
            <person name="Westerberg I."/>
            <person name="Brannstrom I.O."/>
            <person name="Guillou S."/>
            <person name="Cros-Aarteil S."/>
            <person name="Calhoun S."/>
            <person name="Haridas S."/>
            <person name="Kuo A."/>
            <person name="Mondo S."/>
            <person name="Pangilinan J."/>
            <person name="Riley R."/>
            <person name="Labutti K."/>
            <person name="Andreopoulos B."/>
            <person name="Lipzen A."/>
            <person name="Chen C."/>
            <person name="Yanf M."/>
            <person name="Daum C."/>
            <person name="Ng V."/>
            <person name="Clum A."/>
            <person name="Ohm R."/>
            <person name="Martin F."/>
            <person name="Silar P."/>
            <person name="Natvig D."/>
            <person name="Lalanne C."/>
            <person name="Gautier V."/>
            <person name="Ament-Velasquez S.L."/>
            <person name="Kruys A."/>
            <person name="Hutchinson M.I."/>
            <person name="Powell A.J."/>
            <person name="Barry K."/>
            <person name="Miller A.N."/>
            <person name="Grigoriev I.V."/>
            <person name="Debuchy R."/>
            <person name="Gladieux P."/>
            <person name="Thoren M.H."/>
            <person name="Johannesson H."/>
        </authorList>
    </citation>
    <scope>NUCLEOTIDE SEQUENCE</scope>
    <source>
        <strain evidence="2">PSN293</strain>
    </source>
</reference>
<feature type="chain" id="PRO_5042921545" evidence="1">
    <location>
        <begin position="20"/>
        <end position="182"/>
    </location>
</feature>
<comment type="caution">
    <text evidence="2">The sequence shown here is derived from an EMBL/GenBank/DDBJ whole genome shotgun (WGS) entry which is preliminary data.</text>
</comment>
<proteinExistence type="predicted"/>